<evidence type="ECO:0000313" key="2">
    <source>
        <dbReference type="Proteomes" id="UP000281553"/>
    </source>
</evidence>
<dbReference type="OrthoDB" id="10056584at2759"/>
<proteinExistence type="predicted"/>
<dbReference type="AlphaFoldDB" id="A0A3P7P475"/>
<evidence type="ECO:0000313" key="1">
    <source>
        <dbReference type="EMBL" id="VDN12856.1"/>
    </source>
</evidence>
<organism evidence="1 2">
    <name type="scientific">Dibothriocephalus latus</name>
    <name type="common">Fish tapeworm</name>
    <name type="synonym">Diphyllobothrium latum</name>
    <dbReference type="NCBI Taxonomy" id="60516"/>
    <lineage>
        <taxon>Eukaryota</taxon>
        <taxon>Metazoa</taxon>
        <taxon>Spiralia</taxon>
        <taxon>Lophotrochozoa</taxon>
        <taxon>Platyhelminthes</taxon>
        <taxon>Cestoda</taxon>
        <taxon>Eucestoda</taxon>
        <taxon>Diphyllobothriidea</taxon>
        <taxon>Diphyllobothriidae</taxon>
        <taxon>Dibothriocephalus</taxon>
    </lineage>
</organism>
<sequence length="70" mass="8027">MVERFHPKIKDTLRAADDPGNWLDNLLLVLGIRWKPKSDLDCSAAEVVFGTTLQLSRWSVQLLVVPKRLR</sequence>
<dbReference type="Proteomes" id="UP000281553">
    <property type="component" value="Unassembled WGS sequence"/>
</dbReference>
<dbReference type="EMBL" id="UYRU01054924">
    <property type="protein sequence ID" value="VDN12856.1"/>
    <property type="molecule type" value="Genomic_DNA"/>
</dbReference>
<gene>
    <name evidence="1" type="ORF">DILT_LOCUS8687</name>
</gene>
<accession>A0A3P7P475</accession>
<reference evidence="1 2" key="1">
    <citation type="submission" date="2018-11" db="EMBL/GenBank/DDBJ databases">
        <authorList>
            <consortium name="Pathogen Informatics"/>
        </authorList>
    </citation>
    <scope>NUCLEOTIDE SEQUENCE [LARGE SCALE GENOMIC DNA]</scope>
</reference>
<keyword evidence="2" id="KW-1185">Reference proteome</keyword>
<name>A0A3P7P475_DIBLA</name>
<protein>
    <submittedName>
        <fullName evidence="1">Uncharacterized protein</fullName>
    </submittedName>
</protein>